<protein>
    <submittedName>
        <fullName evidence="1">Uncharacterized protein</fullName>
    </submittedName>
</protein>
<keyword evidence="2" id="KW-1185">Reference proteome</keyword>
<dbReference type="Proteomes" id="UP000284120">
    <property type="component" value="Unassembled WGS sequence"/>
</dbReference>
<evidence type="ECO:0000313" key="2">
    <source>
        <dbReference type="Proteomes" id="UP000284120"/>
    </source>
</evidence>
<sequence length="70" mass="7715">MKKTILVIASITSLAYAGCGQNSSPDGRAKLRDSELSQRIDKLEKRQIVILDSLRLLNEKITTTSTAKPK</sequence>
<dbReference type="EMBL" id="SAYW01000007">
    <property type="protein sequence ID" value="RWU04352.1"/>
    <property type="molecule type" value="Genomic_DNA"/>
</dbReference>
<dbReference type="OrthoDB" id="773231at2"/>
<name>A0A3S4RN73_9SPHI</name>
<reference evidence="1 2" key="1">
    <citation type="submission" date="2018-06" db="EMBL/GenBank/DDBJ databases">
        <title>Pedobacter endophyticus sp. nov., an endophytic bacterium isolated from a leaf of Triticum aestivum.</title>
        <authorList>
            <person name="Zhang L."/>
        </authorList>
    </citation>
    <scope>NUCLEOTIDE SEQUENCE [LARGE SCALE GENOMIC DNA]</scope>
    <source>
        <strain evidence="1 2">CM134L-2</strain>
    </source>
</reference>
<comment type="caution">
    <text evidence="1">The sequence shown here is derived from an EMBL/GenBank/DDBJ whole genome shotgun (WGS) entry which is preliminary data.</text>
</comment>
<gene>
    <name evidence="1" type="ORF">DPV69_18725</name>
</gene>
<evidence type="ECO:0000313" key="1">
    <source>
        <dbReference type="EMBL" id="RWU04352.1"/>
    </source>
</evidence>
<dbReference type="AlphaFoldDB" id="A0A3S4RN73"/>
<proteinExistence type="predicted"/>
<organism evidence="1 2">
    <name type="scientific">Pedobacter chitinilyticus</name>
    <dbReference type="NCBI Taxonomy" id="2233776"/>
    <lineage>
        <taxon>Bacteria</taxon>
        <taxon>Pseudomonadati</taxon>
        <taxon>Bacteroidota</taxon>
        <taxon>Sphingobacteriia</taxon>
        <taxon>Sphingobacteriales</taxon>
        <taxon>Sphingobacteriaceae</taxon>
        <taxon>Pedobacter</taxon>
    </lineage>
</organism>
<dbReference type="RefSeq" id="WP_113648947.1">
    <property type="nucleotide sequence ID" value="NZ_QMHN01000007.1"/>
</dbReference>
<accession>A0A3S4RN73</accession>